<accession>A0A3Q8X5L3</accession>
<dbReference type="AlphaFoldDB" id="A0A3Q8X5L3"/>
<proteinExistence type="predicted"/>
<gene>
    <name evidence="2" type="ORF">EJC50_11350</name>
</gene>
<dbReference type="KEGG" id="palb:EJC50_11350"/>
<dbReference type="OrthoDB" id="2660939at2"/>
<dbReference type="InterPro" id="IPR022121">
    <property type="entry name" value="Peptidase_M73_camelysin"/>
</dbReference>
<keyword evidence="1" id="KW-0732">Signal</keyword>
<dbReference type="RefSeq" id="WP_126015417.1">
    <property type="nucleotide sequence ID" value="NZ_CP034437.1"/>
</dbReference>
<feature type="signal peptide" evidence="1">
    <location>
        <begin position="1"/>
        <end position="17"/>
    </location>
</feature>
<dbReference type="EMBL" id="CP034437">
    <property type="protein sequence ID" value="AZN40181.1"/>
    <property type="molecule type" value="Genomic_DNA"/>
</dbReference>
<sequence length="337" mass="35574">MSIKTKLVLLTAVTALGATMVAGGSFALFSDQVTNSGNSFASGNVHISDFSGGNVAKTMLNFDNLAPGDTDTKVITIKNDGSLDAYIGVNGPATQSTRSGKLFEGSSPLQISYDKAPKRVAAGQTATLNITYTMPLSADNFYKNAGGTINIVIDAVQARNNEFTSGVNAFTAPYIFPSDSTPLSPPTTVDTKAPVISEATARYEGQEVLLSFKTDEAIDLGPLSTGNVVVRYGTGFGTNFVDANRATGQPIIKNKLWDGYLNSYTSTGTEVKYSQGAAQTPGSGYINILPANTSISTQVKNGDSTWYNTLHNNAASYVRLEVRDNAGNVTVEFVLIH</sequence>
<protein>
    <recommendedName>
        <fullName evidence="4">Camelysin metallo-endopeptidase</fullName>
    </recommendedName>
</protein>
<organism evidence="2 3">
    <name type="scientific">Paenibacillus albus</name>
    <dbReference type="NCBI Taxonomy" id="2495582"/>
    <lineage>
        <taxon>Bacteria</taxon>
        <taxon>Bacillati</taxon>
        <taxon>Bacillota</taxon>
        <taxon>Bacilli</taxon>
        <taxon>Bacillales</taxon>
        <taxon>Paenibacillaceae</taxon>
        <taxon>Paenibacillus</taxon>
    </lineage>
</organism>
<dbReference type="Gene3D" id="2.60.40.10">
    <property type="entry name" value="Immunoglobulins"/>
    <property type="match status" value="1"/>
</dbReference>
<name>A0A3Q8X5L3_9BACL</name>
<reference evidence="3" key="1">
    <citation type="submission" date="2018-12" db="EMBL/GenBank/DDBJ databases">
        <title>Genome sequence of Peanibacillus sp.</title>
        <authorList>
            <person name="Subramani G."/>
            <person name="Srinivasan S."/>
            <person name="Kim M.K."/>
        </authorList>
    </citation>
    <scope>NUCLEOTIDE SEQUENCE [LARGE SCALE GENOMIC DNA]</scope>
    <source>
        <strain evidence="3">18JY67-1</strain>
    </source>
</reference>
<dbReference type="Pfam" id="PF12389">
    <property type="entry name" value="Peptidase_M73"/>
    <property type="match status" value="1"/>
</dbReference>
<evidence type="ECO:0000313" key="2">
    <source>
        <dbReference type="EMBL" id="AZN40181.1"/>
    </source>
</evidence>
<evidence type="ECO:0008006" key="4">
    <source>
        <dbReference type="Google" id="ProtNLM"/>
    </source>
</evidence>
<feature type="chain" id="PRO_5038926356" description="Camelysin metallo-endopeptidase" evidence="1">
    <location>
        <begin position="18"/>
        <end position="337"/>
    </location>
</feature>
<dbReference type="InterPro" id="IPR013783">
    <property type="entry name" value="Ig-like_fold"/>
</dbReference>
<evidence type="ECO:0000256" key="1">
    <source>
        <dbReference type="SAM" id="SignalP"/>
    </source>
</evidence>
<dbReference type="Proteomes" id="UP000272528">
    <property type="component" value="Chromosome"/>
</dbReference>
<evidence type="ECO:0000313" key="3">
    <source>
        <dbReference type="Proteomes" id="UP000272528"/>
    </source>
</evidence>
<keyword evidence="3" id="KW-1185">Reference proteome</keyword>